<reference evidence="3" key="1">
    <citation type="journal article" date="2012" name="Science">
        <title>The Paleozoic origin of enzymatic lignin decomposition reconstructed from 31 fungal genomes.</title>
        <authorList>
            <person name="Floudas D."/>
            <person name="Binder M."/>
            <person name="Riley R."/>
            <person name="Barry K."/>
            <person name="Blanchette R.A."/>
            <person name="Henrissat B."/>
            <person name="Martinez A.T."/>
            <person name="Otillar R."/>
            <person name="Spatafora J.W."/>
            <person name="Yadav J.S."/>
            <person name="Aerts A."/>
            <person name="Benoit I."/>
            <person name="Boyd A."/>
            <person name="Carlson A."/>
            <person name="Copeland A."/>
            <person name="Coutinho P.M."/>
            <person name="de Vries R.P."/>
            <person name="Ferreira P."/>
            <person name="Findley K."/>
            <person name="Foster B."/>
            <person name="Gaskell J."/>
            <person name="Glotzer D."/>
            <person name="Gorecki P."/>
            <person name="Heitman J."/>
            <person name="Hesse C."/>
            <person name="Hori C."/>
            <person name="Igarashi K."/>
            <person name="Jurgens J.A."/>
            <person name="Kallen N."/>
            <person name="Kersten P."/>
            <person name="Kohler A."/>
            <person name="Kuees U."/>
            <person name="Kumar T.K.A."/>
            <person name="Kuo A."/>
            <person name="LaButti K."/>
            <person name="Larrondo L.F."/>
            <person name="Lindquist E."/>
            <person name="Ling A."/>
            <person name="Lombard V."/>
            <person name="Lucas S."/>
            <person name="Lundell T."/>
            <person name="Martin R."/>
            <person name="McLaughlin D.J."/>
            <person name="Morgenstern I."/>
            <person name="Morin E."/>
            <person name="Murat C."/>
            <person name="Nagy L.G."/>
            <person name="Nolan M."/>
            <person name="Ohm R.A."/>
            <person name="Patyshakuliyeva A."/>
            <person name="Rokas A."/>
            <person name="Ruiz-Duenas F.J."/>
            <person name="Sabat G."/>
            <person name="Salamov A."/>
            <person name="Samejima M."/>
            <person name="Schmutz J."/>
            <person name="Slot J.C."/>
            <person name="St John F."/>
            <person name="Stenlid J."/>
            <person name="Sun H."/>
            <person name="Sun S."/>
            <person name="Syed K."/>
            <person name="Tsang A."/>
            <person name="Wiebenga A."/>
            <person name="Young D."/>
            <person name="Pisabarro A."/>
            <person name="Eastwood D.C."/>
            <person name="Martin F."/>
            <person name="Cullen D."/>
            <person name="Grigoriev I.V."/>
            <person name="Hibbett D.S."/>
        </authorList>
    </citation>
    <scope>NUCLEOTIDE SEQUENCE [LARGE SCALE GENOMIC DNA]</scope>
    <source>
        <strain evidence="3">TFB10046</strain>
    </source>
</reference>
<protein>
    <submittedName>
        <fullName evidence="2">Uncharacterized protein</fullName>
    </submittedName>
</protein>
<name>J0L9N3_AURST</name>
<feature type="region of interest" description="Disordered" evidence="1">
    <location>
        <begin position="32"/>
        <end position="57"/>
    </location>
</feature>
<keyword evidence="3" id="KW-1185">Reference proteome</keyword>
<gene>
    <name evidence="2" type="ORF">AURDEDRAFT_177840</name>
</gene>
<dbReference type="AlphaFoldDB" id="J0L9N3"/>
<proteinExistence type="predicted"/>
<dbReference type="Proteomes" id="UP000006514">
    <property type="component" value="Unassembled WGS sequence"/>
</dbReference>
<sequence>MVIVGSASSRTVLNLAKANLRLLLDSAAFSPTQRDVRSPYPNRQPLRAPSSRKQAGCRHRVGIPTKHPLRVKAALVGVRRDSDDGCGSGRFRHLAETIDPESQRLPASRGEYAPITQGLERPLHLVAAPYSDLRFGISDQLGQSDLQPRADIRG</sequence>
<evidence type="ECO:0000313" key="3">
    <source>
        <dbReference type="Proteomes" id="UP000006514"/>
    </source>
</evidence>
<organism evidence="2 3">
    <name type="scientific">Auricularia subglabra (strain TFB-10046 / SS5)</name>
    <name type="common">White-rot fungus</name>
    <name type="synonym">Auricularia delicata (strain TFB10046)</name>
    <dbReference type="NCBI Taxonomy" id="717982"/>
    <lineage>
        <taxon>Eukaryota</taxon>
        <taxon>Fungi</taxon>
        <taxon>Dikarya</taxon>
        <taxon>Basidiomycota</taxon>
        <taxon>Agaricomycotina</taxon>
        <taxon>Agaricomycetes</taxon>
        <taxon>Auriculariales</taxon>
        <taxon>Auriculariaceae</taxon>
        <taxon>Auricularia</taxon>
    </lineage>
</organism>
<dbReference type="InParanoid" id="J0L9N3"/>
<dbReference type="KEGG" id="adl:AURDEDRAFT_177840"/>
<accession>J0L9N3</accession>
<evidence type="ECO:0000313" key="2">
    <source>
        <dbReference type="EMBL" id="EJD33076.1"/>
    </source>
</evidence>
<evidence type="ECO:0000256" key="1">
    <source>
        <dbReference type="SAM" id="MobiDB-lite"/>
    </source>
</evidence>
<dbReference type="EMBL" id="JH688453">
    <property type="protein sequence ID" value="EJD33076.1"/>
    <property type="molecule type" value="Genomic_DNA"/>
</dbReference>